<evidence type="ECO:0000256" key="3">
    <source>
        <dbReference type="ARBA" id="ARBA00022553"/>
    </source>
</evidence>
<dbReference type="InterPro" id="IPR035965">
    <property type="entry name" value="PAS-like_dom_sf"/>
</dbReference>
<dbReference type="Pfam" id="PF08447">
    <property type="entry name" value="PAS_3"/>
    <property type="match status" value="1"/>
</dbReference>
<evidence type="ECO:0000313" key="9">
    <source>
        <dbReference type="EMBL" id="QSQ23178.1"/>
    </source>
</evidence>
<dbReference type="InterPro" id="IPR052162">
    <property type="entry name" value="Sensor_kinase/Photoreceptor"/>
</dbReference>
<dbReference type="Proteomes" id="UP000662747">
    <property type="component" value="Chromosome"/>
</dbReference>
<feature type="domain" description="PAC" evidence="8">
    <location>
        <begin position="95"/>
        <end position="147"/>
    </location>
</feature>
<dbReference type="EMBL" id="CP071090">
    <property type="protein sequence ID" value="QSQ23178.1"/>
    <property type="molecule type" value="Genomic_DNA"/>
</dbReference>
<dbReference type="InterPro" id="IPR013655">
    <property type="entry name" value="PAS_fold_3"/>
</dbReference>
<dbReference type="InterPro" id="IPR000700">
    <property type="entry name" value="PAS-assoc_C"/>
</dbReference>
<dbReference type="PROSITE" id="PS50109">
    <property type="entry name" value="HIS_KIN"/>
    <property type="match status" value="1"/>
</dbReference>
<dbReference type="Gene3D" id="3.30.565.10">
    <property type="entry name" value="Histidine kinase-like ATPase, C-terminal domain"/>
    <property type="match status" value="1"/>
</dbReference>
<dbReference type="InterPro" id="IPR003594">
    <property type="entry name" value="HATPase_dom"/>
</dbReference>
<reference evidence="9 10" key="1">
    <citation type="submission" date="2021-02" db="EMBL/GenBank/DDBJ databases">
        <title>De Novo genome assembly of isolated myxobacteria.</title>
        <authorList>
            <person name="Stevens D.C."/>
        </authorList>
    </citation>
    <scope>NUCLEOTIDE SEQUENCE [LARGE SCALE GENOMIC DNA]</scope>
    <source>
        <strain evidence="10">SCPEA02</strain>
    </source>
</reference>
<dbReference type="SMART" id="SM00388">
    <property type="entry name" value="HisKA"/>
    <property type="match status" value="1"/>
</dbReference>
<sequence length="385" mass="42604">MDDTSQKKAQRVAGPDAGEDPGEARFQALAEATGELTWLAGPEGQFQTLPPAWCAFTGQSDTDLPHDGWLGPVHPEDREPARRRWQEALATGSRFLATLRLRRRDGTYRDMRVRAVPVRGADGDIREWVGVHTDITDLRESEAERARLALALERTHAELDQFAYVASHDLKAPLRAISNLSQWLEEDLGPSLGEGPLRQLELLRGRVRRLEALIDGILDYSRAGRVRHALTRVDVTGLLDEAWAQLSAPPSARLEVGPGMPVLLTERPALLHVFRHLLGNAVRHARREDVLVRVGVSGDAAEYTFRVEDNGQGIPARFHDIIWGVFQTLEARDKVEGTGIGLSVVRRLVEARGGRAWVESTGGAGATFLFTWRESHEEGGFAHTS</sequence>
<dbReference type="Pfam" id="PF02518">
    <property type="entry name" value="HATPase_c"/>
    <property type="match status" value="1"/>
</dbReference>
<dbReference type="SMART" id="SM00091">
    <property type="entry name" value="PAS"/>
    <property type="match status" value="1"/>
</dbReference>
<dbReference type="InterPro" id="IPR004358">
    <property type="entry name" value="Sig_transdc_His_kin-like_C"/>
</dbReference>
<dbReference type="RefSeq" id="WP_206724753.1">
    <property type="nucleotide sequence ID" value="NZ_CP071090.1"/>
</dbReference>
<evidence type="ECO:0000256" key="1">
    <source>
        <dbReference type="ARBA" id="ARBA00000085"/>
    </source>
</evidence>
<dbReference type="PANTHER" id="PTHR43304">
    <property type="entry name" value="PHYTOCHROME-LIKE PROTEIN CPH1"/>
    <property type="match status" value="1"/>
</dbReference>
<feature type="domain" description="Histidine kinase" evidence="7">
    <location>
        <begin position="165"/>
        <end position="376"/>
    </location>
</feature>
<dbReference type="Gene3D" id="3.30.450.20">
    <property type="entry name" value="PAS domain"/>
    <property type="match status" value="1"/>
</dbReference>
<dbReference type="InterPro" id="IPR036097">
    <property type="entry name" value="HisK_dim/P_sf"/>
</dbReference>
<dbReference type="Pfam" id="PF00512">
    <property type="entry name" value="HisKA"/>
    <property type="match status" value="1"/>
</dbReference>
<dbReference type="InterPro" id="IPR005467">
    <property type="entry name" value="His_kinase_dom"/>
</dbReference>
<organism evidence="9 10">
    <name type="scientific">Pyxidicoccus parkwayensis</name>
    <dbReference type="NCBI Taxonomy" id="2813578"/>
    <lineage>
        <taxon>Bacteria</taxon>
        <taxon>Pseudomonadati</taxon>
        <taxon>Myxococcota</taxon>
        <taxon>Myxococcia</taxon>
        <taxon>Myxococcales</taxon>
        <taxon>Cystobacterineae</taxon>
        <taxon>Myxococcaceae</taxon>
        <taxon>Pyxidicoccus</taxon>
    </lineage>
</organism>
<accession>A0ABX7NWT7</accession>
<name>A0ABX7NWT7_9BACT</name>
<keyword evidence="5" id="KW-0418">Kinase</keyword>
<dbReference type="InterPro" id="IPR001610">
    <property type="entry name" value="PAC"/>
</dbReference>
<dbReference type="InterPro" id="IPR003661">
    <property type="entry name" value="HisK_dim/P_dom"/>
</dbReference>
<evidence type="ECO:0000256" key="2">
    <source>
        <dbReference type="ARBA" id="ARBA00012438"/>
    </source>
</evidence>
<dbReference type="PRINTS" id="PR00344">
    <property type="entry name" value="BCTRLSENSOR"/>
</dbReference>
<dbReference type="EC" id="2.7.13.3" evidence="2"/>
<dbReference type="CDD" id="cd00130">
    <property type="entry name" value="PAS"/>
    <property type="match status" value="1"/>
</dbReference>
<feature type="region of interest" description="Disordered" evidence="6">
    <location>
        <begin position="1"/>
        <end position="22"/>
    </location>
</feature>
<dbReference type="PANTHER" id="PTHR43304:SF1">
    <property type="entry name" value="PAC DOMAIN-CONTAINING PROTEIN"/>
    <property type="match status" value="1"/>
</dbReference>
<evidence type="ECO:0000256" key="4">
    <source>
        <dbReference type="ARBA" id="ARBA00022679"/>
    </source>
</evidence>
<dbReference type="Gene3D" id="1.10.287.130">
    <property type="match status" value="1"/>
</dbReference>
<dbReference type="PROSITE" id="PS50113">
    <property type="entry name" value="PAC"/>
    <property type="match status" value="1"/>
</dbReference>
<evidence type="ECO:0000259" key="8">
    <source>
        <dbReference type="PROSITE" id="PS50113"/>
    </source>
</evidence>
<evidence type="ECO:0000256" key="5">
    <source>
        <dbReference type="ARBA" id="ARBA00022777"/>
    </source>
</evidence>
<dbReference type="SMART" id="SM00387">
    <property type="entry name" value="HATPase_c"/>
    <property type="match status" value="1"/>
</dbReference>
<gene>
    <name evidence="9" type="ORF">JY651_50255</name>
</gene>
<dbReference type="SUPFAM" id="SSF55874">
    <property type="entry name" value="ATPase domain of HSP90 chaperone/DNA topoisomerase II/histidine kinase"/>
    <property type="match status" value="1"/>
</dbReference>
<evidence type="ECO:0000256" key="6">
    <source>
        <dbReference type="SAM" id="MobiDB-lite"/>
    </source>
</evidence>
<keyword evidence="4" id="KW-0808">Transferase</keyword>
<evidence type="ECO:0000259" key="7">
    <source>
        <dbReference type="PROSITE" id="PS50109"/>
    </source>
</evidence>
<comment type="catalytic activity">
    <reaction evidence="1">
        <text>ATP + protein L-histidine = ADP + protein N-phospho-L-histidine.</text>
        <dbReference type="EC" id="2.7.13.3"/>
    </reaction>
</comment>
<keyword evidence="3" id="KW-0597">Phosphoprotein</keyword>
<dbReference type="SUPFAM" id="SSF47384">
    <property type="entry name" value="Homodimeric domain of signal transducing histidine kinase"/>
    <property type="match status" value="1"/>
</dbReference>
<dbReference type="NCBIfam" id="TIGR00229">
    <property type="entry name" value="sensory_box"/>
    <property type="match status" value="1"/>
</dbReference>
<protein>
    <recommendedName>
        <fullName evidence="2">histidine kinase</fullName>
        <ecNumber evidence="2">2.7.13.3</ecNumber>
    </recommendedName>
</protein>
<keyword evidence="10" id="KW-1185">Reference proteome</keyword>
<proteinExistence type="predicted"/>
<dbReference type="SUPFAM" id="SSF55785">
    <property type="entry name" value="PYP-like sensor domain (PAS domain)"/>
    <property type="match status" value="1"/>
</dbReference>
<dbReference type="InterPro" id="IPR036890">
    <property type="entry name" value="HATPase_C_sf"/>
</dbReference>
<evidence type="ECO:0000313" key="10">
    <source>
        <dbReference type="Proteomes" id="UP000662747"/>
    </source>
</evidence>
<dbReference type="CDD" id="cd00082">
    <property type="entry name" value="HisKA"/>
    <property type="match status" value="1"/>
</dbReference>
<dbReference type="InterPro" id="IPR000014">
    <property type="entry name" value="PAS"/>
</dbReference>
<dbReference type="SMART" id="SM00086">
    <property type="entry name" value="PAC"/>
    <property type="match status" value="1"/>
</dbReference>